<keyword evidence="2" id="KW-1133">Transmembrane helix</keyword>
<proteinExistence type="predicted"/>
<evidence type="ECO:0000256" key="2">
    <source>
        <dbReference type="SAM" id="Phobius"/>
    </source>
</evidence>
<dbReference type="OrthoDB" id="8450334at2"/>
<keyword evidence="2" id="KW-0812">Transmembrane</keyword>
<dbReference type="RefSeq" id="WP_143046761.1">
    <property type="nucleotide sequence ID" value="NZ_FNTH01000001.1"/>
</dbReference>
<feature type="transmembrane region" description="Helical" evidence="2">
    <location>
        <begin position="58"/>
        <end position="79"/>
    </location>
</feature>
<sequence length="455" mass="50493">MDQCAATQQVSSGAGEPQPGKDLIQESHQSPSGRGWKQLLLSPLRLPRLRRPGRSFRILTPITVGTAVLFGAAVLWVPLGLLDSAGQRTLHRASVHPDRTALNTHQLRALATPKELVYRDVNGRLHRILVDETELNRFVSDTLIYLDTERDKIKTETQREVDELLKTAFSDGQACITRYADWYFQWGRSLVFLKESLVGGMEGLSFSNVQTVSESAQNALESYLIRNYEQYVLKPELRNPVIEAGVSQILARAHARYLETLTTIDDRVQLFLGQYTRHLEVIDPLKKLDVSVDWDAQKWKAPRYSADSVAFASAFQGMAVSTLVAKTFGPSIERAVAQIFLSVAARVVASLQFEIYGTIGGTIIEPGGGSLVGWFAGAGTAVVLDYVSNWQRERFGRAEFEQASANALQATIGELSRALQRDLLQAVDVWFDDTRAIVAEQKLGSKSSAEVVRSW</sequence>
<feature type="region of interest" description="Disordered" evidence="1">
    <location>
        <begin position="1"/>
        <end position="35"/>
    </location>
</feature>
<feature type="compositionally biased region" description="Polar residues" evidence="1">
    <location>
        <begin position="1"/>
        <end position="12"/>
    </location>
</feature>
<gene>
    <name evidence="3" type="ORF">SAMN05444164_4222</name>
</gene>
<accession>A0A1H4Z409</accession>
<organism evidence="3 4">
    <name type="scientific">Bradyrhizobium erythrophlei</name>
    <dbReference type="NCBI Taxonomy" id="1437360"/>
    <lineage>
        <taxon>Bacteria</taxon>
        <taxon>Pseudomonadati</taxon>
        <taxon>Pseudomonadota</taxon>
        <taxon>Alphaproteobacteria</taxon>
        <taxon>Hyphomicrobiales</taxon>
        <taxon>Nitrobacteraceae</taxon>
        <taxon>Bradyrhizobium</taxon>
    </lineage>
</organism>
<dbReference type="AlphaFoldDB" id="A0A1H4Z409"/>
<evidence type="ECO:0000256" key="1">
    <source>
        <dbReference type="SAM" id="MobiDB-lite"/>
    </source>
</evidence>
<dbReference type="EMBL" id="FNTH01000001">
    <property type="protein sequence ID" value="SED24952.1"/>
    <property type="molecule type" value="Genomic_DNA"/>
</dbReference>
<evidence type="ECO:0000313" key="3">
    <source>
        <dbReference type="EMBL" id="SED24952.1"/>
    </source>
</evidence>
<keyword evidence="2" id="KW-0472">Membrane</keyword>
<reference evidence="3 4" key="1">
    <citation type="submission" date="2016-10" db="EMBL/GenBank/DDBJ databases">
        <authorList>
            <person name="de Groot N.N."/>
        </authorList>
    </citation>
    <scope>NUCLEOTIDE SEQUENCE [LARGE SCALE GENOMIC DNA]</scope>
    <source>
        <strain evidence="3 4">MT12</strain>
    </source>
</reference>
<dbReference type="Proteomes" id="UP000198992">
    <property type="component" value="Unassembled WGS sequence"/>
</dbReference>
<name>A0A1H4Z409_9BRAD</name>
<evidence type="ECO:0000313" key="4">
    <source>
        <dbReference type="Proteomes" id="UP000198992"/>
    </source>
</evidence>
<protein>
    <submittedName>
        <fullName evidence="3">Uncharacterized protein</fullName>
    </submittedName>
</protein>